<sequence length="235" mass="25182">MCERASCVCREQRGGPGLVSQVSGTEGKVTLLWSWQLLVTRCEDRRGTALRNGPSRRGAFPAFLALGRPGPAQSHRGMPPSGPFQRLSNSAGVGEKRRQGQEMWQKALDKGSHGKAALALPINPKDTSKQSCAAVPFAQRVSAAGCEAVTVQNKLCFGQCSSLYVPPGGDSMADAGISSLCSRCGPSKVRSVTVPLRCRGSEVRERRVTLVEECKCETGSEEDSGEKMRRRGGQM</sequence>
<evidence type="ECO:0000256" key="1">
    <source>
        <dbReference type="ARBA" id="ARBA00004613"/>
    </source>
</evidence>
<organism evidence="10 11">
    <name type="scientific">Aldrovandia affinis</name>
    <dbReference type="NCBI Taxonomy" id="143900"/>
    <lineage>
        <taxon>Eukaryota</taxon>
        <taxon>Metazoa</taxon>
        <taxon>Chordata</taxon>
        <taxon>Craniata</taxon>
        <taxon>Vertebrata</taxon>
        <taxon>Euteleostomi</taxon>
        <taxon>Actinopterygii</taxon>
        <taxon>Neopterygii</taxon>
        <taxon>Teleostei</taxon>
        <taxon>Notacanthiformes</taxon>
        <taxon>Halosauridae</taxon>
        <taxon>Aldrovandia</taxon>
    </lineage>
</organism>
<dbReference type="GO" id="GO:0003002">
    <property type="term" value="P:regionalization"/>
    <property type="evidence" value="ECO:0007669"/>
    <property type="project" value="UniProtKB-ARBA"/>
</dbReference>
<evidence type="ECO:0000256" key="6">
    <source>
        <dbReference type="PIRNR" id="PIRNR027807"/>
    </source>
</evidence>
<evidence type="ECO:0000256" key="4">
    <source>
        <dbReference type="ARBA" id="ARBA00022729"/>
    </source>
</evidence>
<dbReference type="GO" id="GO:0048513">
    <property type="term" value="P:animal organ development"/>
    <property type="evidence" value="ECO:0007669"/>
    <property type="project" value="UniProtKB-ARBA"/>
</dbReference>
<gene>
    <name evidence="10" type="ORF">AAFF_G00290450</name>
</gene>
<evidence type="ECO:0000256" key="2">
    <source>
        <dbReference type="ARBA" id="ARBA00007872"/>
    </source>
</evidence>
<evidence type="ECO:0000259" key="9">
    <source>
        <dbReference type="PROSITE" id="PS01225"/>
    </source>
</evidence>
<comment type="caution">
    <text evidence="10">The sequence shown here is derived from an EMBL/GenBank/DDBJ whole genome shotgun (WGS) entry which is preliminary data.</text>
</comment>
<dbReference type="InterPro" id="IPR016860">
    <property type="entry name" value="Cerberus"/>
</dbReference>
<dbReference type="AlphaFoldDB" id="A0AAD7RA38"/>
<dbReference type="InterPro" id="IPR006207">
    <property type="entry name" value="Cys_knot_C"/>
</dbReference>
<feature type="region of interest" description="Disordered" evidence="8">
    <location>
        <begin position="66"/>
        <end position="108"/>
    </location>
</feature>
<dbReference type="Proteomes" id="UP001221898">
    <property type="component" value="Unassembled WGS sequence"/>
</dbReference>
<name>A0AAD7RA38_9TELE</name>
<keyword evidence="5" id="KW-1015">Disulfide bond</keyword>
<proteinExistence type="inferred from homology"/>
<dbReference type="GO" id="GO:0032926">
    <property type="term" value="P:negative regulation of activin receptor signaling pathway"/>
    <property type="evidence" value="ECO:0007669"/>
    <property type="project" value="UniProtKB-ARBA"/>
</dbReference>
<comment type="caution">
    <text evidence="7">Lacks conserved residue(s) required for the propagation of feature annotation.</text>
</comment>
<evidence type="ECO:0000256" key="3">
    <source>
        <dbReference type="ARBA" id="ARBA00022525"/>
    </source>
</evidence>
<evidence type="ECO:0000313" key="11">
    <source>
        <dbReference type="Proteomes" id="UP001221898"/>
    </source>
</evidence>
<evidence type="ECO:0000256" key="8">
    <source>
        <dbReference type="SAM" id="MobiDB-lite"/>
    </source>
</evidence>
<evidence type="ECO:0000256" key="7">
    <source>
        <dbReference type="PROSITE-ProRule" id="PRU00039"/>
    </source>
</evidence>
<dbReference type="EMBL" id="JAINUG010000407">
    <property type="protein sequence ID" value="KAJ8372315.1"/>
    <property type="molecule type" value="Genomic_DNA"/>
</dbReference>
<keyword evidence="4" id="KW-0732">Signal</keyword>
<reference evidence="10" key="1">
    <citation type="journal article" date="2023" name="Science">
        <title>Genome structures resolve the early diversification of teleost fishes.</title>
        <authorList>
            <person name="Parey E."/>
            <person name="Louis A."/>
            <person name="Montfort J."/>
            <person name="Bouchez O."/>
            <person name="Roques C."/>
            <person name="Iampietro C."/>
            <person name="Lluch J."/>
            <person name="Castinel A."/>
            <person name="Donnadieu C."/>
            <person name="Desvignes T."/>
            <person name="Floi Bucao C."/>
            <person name="Jouanno E."/>
            <person name="Wen M."/>
            <person name="Mejri S."/>
            <person name="Dirks R."/>
            <person name="Jansen H."/>
            <person name="Henkel C."/>
            <person name="Chen W.J."/>
            <person name="Zahm M."/>
            <person name="Cabau C."/>
            <person name="Klopp C."/>
            <person name="Thompson A.W."/>
            <person name="Robinson-Rechavi M."/>
            <person name="Braasch I."/>
            <person name="Lecointre G."/>
            <person name="Bobe J."/>
            <person name="Postlethwait J.H."/>
            <person name="Berthelot C."/>
            <person name="Roest Crollius H."/>
            <person name="Guiguen Y."/>
        </authorList>
    </citation>
    <scope>NUCLEOTIDE SEQUENCE</scope>
    <source>
        <strain evidence="10">NC1722</strain>
    </source>
</reference>
<evidence type="ECO:0000313" key="10">
    <source>
        <dbReference type="EMBL" id="KAJ8372315.1"/>
    </source>
</evidence>
<dbReference type="PROSITE" id="PS01225">
    <property type="entry name" value="CTCK_2"/>
    <property type="match status" value="1"/>
</dbReference>
<keyword evidence="11" id="KW-1185">Reference proteome</keyword>
<comment type="similarity">
    <text evidence="2 6">Belongs to the DAN family.</text>
</comment>
<dbReference type="PANTHER" id="PTHR15273">
    <property type="entry name" value="DAN DOMAIN FAMILY MEMBER 5"/>
    <property type="match status" value="1"/>
</dbReference>
<protein>
    <recommendedName>
        <fullName evidence="9">CTCK domain-containing protein</fullName>
    </recommendedName>
</protein>
<evidence type="ECO:0000256" key="5">
    <source>
        <dbReference type="ARBA" id="ARBA00023157"/>
    </source>
</evidence>
<dbReference type="InterPro" id="IPR004133">
    <property type="entry name" value="DAN_dom"/>
</dbReference>
<comment type="subcellular location">
    <subcellularLocation>
        <location evidence="1 6">Secreted</location>
    </subcellularLocation>
</comment>
<dbReference type="InterPro" id="IPR029034">
    <property type="entry name" value="Cystine-knot_cytokine"/>
</dbReference>
<feature type="domain" description="CTCK" evidence="9">
    <location>
        <begin position="132"/>
        <end position="221"/>
    </location>
</feature>
<accession>A0AAD7RA38</accession>
<dbReference type="Gene3D" id="2.10.90.10">
    <property type="entry name" value="Cystine-knot cytokines"/>
    <property type="match status" value="1"/>
</dbReference>
<dbReference type="SMART" id="SM00041">
    <property type="entry name" value="CT"/>
    <property type="match status" value="1"/>
</dbReference>
<dbReference type="GO" id="GO:0005576">
    <property type="term" value="C:extracellular region"/>
    <property type="evidence" value="ECO:0007669"/>
    <property type="project" value="UniProtKB-SubCell"/>
</dbReference>
<dbReference type="PANTHER" id="PTHR15273:SF8">
    <property type="entry name" value="CERBERUS"/>
    <property type="match status" value="1"/>
</dbReference>
<keyword evidence="3 6" id="KW-0964">Secreted</keyword>
<dbReference type="Pfam" id="PF03045">
    <property type="entry name" value="DAN"/>
    <property type="match status" value="1"/>
</dbReference>